<accession>A0A232EE37</accession>
<sequence>MATSTAATGTTGSPADSLEFIKTWNCEDLKNNPPCFDGFYLTVNSILLQWEDMKKDGGFYLLTSRLNQDPLENLFAVLRSRAGHCQNPTAMQLRHNLQYTVSANIRSASKSTNCESDRTVPLLATDNIEKNDGFTEALDNAFNDIATNDNM</sequence>
<gene>
    <name evidence="2" type="ORF">TSAR_009788</name>
</gene>
<proteinExistence type="predicted"/>
<dbReference type="STRING" id="543379.A0A232EE37"/>
<name>A0A232EE37_9HYME</name>
<dbReference type="InterPro" id="IPR048367">
    <property type="entry name" value="TNP-like_RNaseH_C"/>
</dbReference>
<comment type="caution">
    <text evidence="2">The sequence shown here is derived from an EMBL/GenBank/DDBJ whole genome shotgun (WGS) entry which is preliminary data.</text>
</comment>
<reference evidence="2 3" key="1">
    <citation type="journal article" date="2017" name="Curr. Biol.">
        <title>The Evolution of Venom by Co-option of Single-Copy Genes.</title>
        <authorList>
            <person name="Martinson E.O."/>
            <person name="Mrinalini"/>
            <person name="Kelkar Y.D."/>
            <person name="Chang C.H."/>
            <person name="Werren J.H."/>
        </authorList>
    </citation>
    <scope>NUCLEOTIDE SEQUENCE [LARGE SCALE GENOMIC DNA]</scope>
    <source>
        <strain evidence="2 3">Alberta</strain>
        <tissue evidence="2">Whole body</tissue>
    </source>
</reference>
<dbReference type="Pfam" id="PF21789">
    <property type="entry name" value="TNP-like_RNaseH_C"/>
    <property type="match status" value="1"/>
</dbReference>
<dbReference type="AlphaFoldDB" id="A0A232EE37"/>
<feature type="domain" description="Transposable element P transposase-like RNase H C-terminal" evidence="1">
    <location>
        <begin position="65"/>
        <end position="94"/>
    </location>
</feature>
<protein>
    <recommendedName>
        <fullName evidence="1">Transposable element P transposase-like RNase H C-terminal domain-containing protein</fullName>
    </recommendedName>
</protein>
<organism evidence="2 3">
    <name type="scientific">Trichomalopsis sarcophagae</name>
    <dbReference type="NCBI Taxonomy" id="543379"/>
    <lineage>
        <taxon>Eukaryota</taxon>
        <taxon>Metazoa</taxon>
        <taxon>Ecdysozoa</taxon>
        <taxon>Arthropoda</taxon>
        <taxon>Hexapoda</taxon>
        <taxon>Insecta</taxon>
        <taxon>Pterygota</taxon>
        <taxon>Neoptera</taxon>
        <taxon>Endopterygota</taxon>
        <taxon>Hymenoptera</taxon>
        <taxon>Apocrita</taxon>
        <taxon>Proctotrupomorpha</taxon>
        <taxon>Chalcidoidea</taxon>
        <taxon>Pteromalidae</taxon>
        <taxon>Pteromalinae</taxon>
        <taxon>Trichomalopsis</taxon>
    </lineage>
</organism>
<dbReference type="Proteomes" id="UP000215335">
    <property type="component" value="Unassembled WGS sequence"/>
</dbReference>
<evidence type="ECO:0000313" key="2">
    <source>
        <dbReference type="EMBL" id="OXU16603.1"/>
    </source>
</evidence>
<keyword evidence="3" id="KW-1185">Reference proteome</keyword>
<evidence type="ECO:0000313" key="3">
    <source>
        <dbReference type="Proteomes" id="UP000215335"/>
    </source>
</evidence>
<dbReference type="EMBL" id="NNAY01005640">
    <property type="protein sequence ID" value="OXU16603.1"/>
    <property type="molecule type" value="Genomic_DNA"/>
</dbReference>
<evidence type="ECO:0000259" key="1">
    <source>
        <dbReference type="Pfam" id="PF21789"/>
    </source>
</evidence>